<dbReference type="GeneID" id="77943999"/>
<organism evidence="1 2">
    <name type="scientific">Erwinia phage AH04</name>
    <dbReference type="NCBI Taxonomy" id="2869569"/>
    <lineage>
        <taxon>Viruses</taxon>
        <taxon>Duplodnaviria</taxon>
        <taxon>Heunggongvirae</taxon>
        <taxon>Uroviricota</taxon>
        <taxon>Caudoviricetes</taxon>
        <taxon>Chimalliviridae</taxon>
        <taxon>Meadowvirus</taxon>
        <taxon>Meadowvirus AH04</taxon>
    </lineage>
</organism>
<evidence type="ECO:0000313" key="1">
    <source>
        <dbReference type="EMBL" id="QZA70594.1"/>
    </source>
</evidence>
<name>A0AAE7X0K1_9CAUD</name>
<evidence type="ECO:0000313" key="2">
    <source>
        <dbReference type="Proteomes" id="UP000827517"/>
    </source>
</evidence>
<reference evidence="1" key="1">
    <citation type="submission" date="2021-07" db="EMBL/GenBank/DDBJ databases">
        <authorList>
            <person name="Roth S.J."/>
            <person name="Krukonis G.P."/>
            <person name="Delesalle V.A."/>
        </authorList>
    </citation>
    <scope>NUCLEOTIDE SEQUENCE</scope>
</reference>
<dbReference type="KEGG" id="vg:77943999"/>
<gene>
    <name evidence="1" type="primary">113</name>
    <name evidence="1" type="ORF">AH04_113</name>
</gene>
<dbReference type="RefSeq" id="YP_010667867.1">
    <property type="nucleotide sequence ID" value="NC_070952.1"/>
</dbReference>
<proteinExistence type="predicted"/>
<dbReference type="Proteomes" id="UP000827517">
    <property type="component" value="Segment"/>
</dbReference>
<accession>A0AAE7X0K1</accession>
<sequence>MSQKLIPSPKEPIDSTDYIYGERMEPYEGRMNFFLNEKVDVKKDNVKEEDKEKVDGLESVLQRFASYGAIVLPNLEEERVGLIVDGQEAANNVKKVIHFLVQLAKDAVDFLLNLVNNRIARLDNREYRVSLNRKRDGIVSEPVKYPATVRRLFDPLTMSLDPNWVTVSLNNVNRYYDDTVDTYRALTNLIRTVDGEGFDLTSQIDKTIDVVKQHMGIKESADSFSSKIIPGNRQLVIDTPTPDNLNKVGIYFQNSTVPVKLLSPEYEPSGPMVDGVLATVRKTIKNIRSNQSTVSQLYRTFEKEAKAYELGNKHMTPDQRAYLNWLVRFNKRLMTVNLQYVLTAMDSGLDFVNSGLRK</sequence>
<protein>
    <submittedName>
        <fullName evidence="1">Internal head protein</fullName>
    </submittedName>
</protein>
<dbReference type="EMBL" id="MZ501267">
    <property type="protein sequence ID" value="QZA70594.1"/>
    <property type="molecule type" value="Genomic_DNA"/>
</dbReference>
<keyword evidence="2" id="KW-1185">Reference proteome</keyword>